<dbReference type="Proteomes" id="UP001497516">
    <property type="component" value="Chromosome 4"/>
</dbReference>
<dbReference type="EMBL" id="OZ034817">
    <property type="protein sequence ID" value="CAL1379831.1"/>
    <property type="molecule type" value="Genomic_DNA"/>
</dbReference>
<evidence type="ECO:0000313" key="2">
    <source>
        <dbReference type="Proteomes" id="UP001497516"/>
    </source>
</evidence>
<evidence type="ECO:0000313" key="1">
    <source>
        <dbReference type="EMBL" id="CAL1379831.1"/>
    </source>
</evidence>
<dbReference type="GO" id="GO:0006511">
    <property type="term" value="P:ubiquitin-dependent protein catabolic process"/>
    <property type="evidence" value="ECO:0007669"/>
    <property type="project" value="TreeGrafter"/>
</dbReference>
<sequence>MIFVDGNPFPATSSRQGKEVMFGLMEHPAVVAASDAFKSLTERKFSVLEDPGLQDRRWVYLFQREYATVDPSLVDFIGTDEATTCIGVVIRNQKNGMISVTHMDSPKVVSIGLEQMLLQLAADDSDAEYDVHIVGAFDDDTPNYASSPSTTKQSSKLDGYSLPLCTKVVEALGKRQERFHMRTLFILGHNTKWDAQNIAYPIFNGLLVETSTGSVFPACFDRTTRCPDEVVRRIRVSASYEDPTWKGKLLDTYDTQTDQFVIAPCSWSFYQLNVAFALQDLSDEEILLQCSTSPSAEGPDFVNNMKRQWEYLFRHPKWQETFPTRQARVFVRSANGSWDLLPLSDKDASGHVSGI</sequence>
<keyword evidence="2" id="KW-1185">Reference proteome</keyword>
<proteinExistence type="predicted"/>
<dbReference type="InterPro" id="IPR026750">
    <property type="entry name" value="NTAN1"/>
</dbReference>
<name>A0AAV2E1M9_9ROSI</name>
<dbReference type="AlphaFoldDB" id="A0AAV2E1M9"/>
<dbReference type="GO" id="GO:0008418">
    <property type="term" value="F:protein-N-terminal asparagine amidohydrolase activity"/>
    <property type="evidence" value="ECO:0007669"/>
    <property type="project" value="InterPro"/>
</dbReference>
<dbReference type="PANTHER" id="PTHR12498:SF0">
    <property type="entry name" value="PROTEIN N-TERMINAL ASPARAGINE AMIDOHYDROLASE"/>
    <property type="match status" value="1"/>
</dbReference>
<dbReference type="PANTHER" id="PTHR12498">
    <property type="entry name" value="N-TERMINAL ASPARAGINE AMIDOHYDROLASE"/>
    <property type="match status" value="1"/>
</dbReference>
<dbReference type="GO" id="GO:0005634">
    <property type="term" value="C:nucleus"/>
    <property type="evidence" value="ECO:0007669"/>
    <property type="project" value="TreeGrafter"/>
</dbReference>
<reference evidence="1 2" key="1">
    <citation type="submission" date="2024-04" db="EMBL/GenBank/DDBJ databases">
        <authorList>
            <person name="Fracassetti M."/>
        </authorList>
    </citation>
    <scope>NUCLEOTIDE SEQUENCE [LARGE SCALE GENOMIC DNA]</scope>
</reference>
<dbReference type="Pfam" id="PF14736">
    <property type="entry name" value="N_Asn_amidohyd"/>
    <property type="match status" value="1"/>
</dbReference>
<organism evidence="1 2">
    <name type="scientific">Linum trigynum</name>
    <dbReference type="NCBI Taxonomy" id="586398"/>
    <lineage>
        <taxon>Eukaryota</taxon>
        <taxon>Viridiplantae</taxon>
        <taxon>Streptophyta</taxon>
        <taxon>Embryophyta</taxon>
        <taxon>Tracheophyta</taxon>
        <taxon>Spermatophyta</taxon>
        <taxon>Magnoliopsida</taxon>
        <taxon>eudicotyledons</taxon>
        <taxon>Gunneridae</taxon>
        <taxon>Pentapetalae</taxon>
        <taxon>rosids</taxon>
        <taxon>fabids</taxon>
        <taxon>Malpighiales</taxon>
        <taxon>Linaceae</taxon>
        <taxon>Linum</taxon>
    </lineage>
</organism>
<gene>
    <name evidence="1" type="ORF">LTRI10_LOCUS21323</name>
</gene>
<protein>
    <recommendedName>
        <fullName evidence="3">Protein N-terminal asparagine amidohydrolase</fullName>
    </recommendedName>
</protein>
<evidence type="ECO:0008006" key="3">
    <source>
        <dbReference type="Google" id="ProtNLM"/>
    </source>
</evidence>
<accession>A0AAV2E1M9</accession>